<evidence type="ECO:0000313" key="3">
    <source>
        <dbReference type="EnsemblMetazoa" id="CLYHEMP025098.1"/>
    </source>
</evidence>
<sequence>MAVQYAPQKLTVPDGFNNLLEGLAREVLREQPENIIKFAADYFKQQVATRVANGGEPLPPRPQVKSQPMSDQKEEAAPSPPPSAKEPTPPPPQDIATEEVQSTDVDEDKEQDSPRLTEEQAATKIQAMVRGKKARGDVEALKASKSQTDEETPQASATENESEKERSNTDTEAEDQVQSDATAPESEPAANESQTEESEVKDGAEVEEATEEELTGAALKIQATFRGSKARKAVAAQKESLNNVKTTEEGDEDKNEEVVNEDKKEEVVDEEAKPAPPEEEGGN</sequence>
<dbReference type="GeneID" id="136798151"/>
<dbReference type="CDD" id="cd23767">
    <property type="entry name" value="IQCD"/>
    <property type="match status" value="1"/>
</dbReference>
<dbReference type="AlphaFoldDB" id="A0A7M5XP91"/>
<reference evidence="3" key="1">
    <citation type="submission" date="2021-01" db="UniProtKB">
        <authorList>
            <consortium name="EnsemblMetazoa"/>
        </authorList>
    </citation>
    <scope>IDENTIFICATION</scope>
</reference>
<dbReference type="InterPro" id="IPR000048">
    <property type="entry name" value="IQ_motif_EF-hand-BS"/>
</dbReference>
<dbReference type="CDD" id="cd12100">
    <property type="entry name" value="DD_CABYR_SP17"/>
    <property type="match status" value="1"/>
</dbReference>
<evidence type="ECO:0000256" key="1">
    <source>
        <dbReference type="SAM" id="MobiDB-lite"/>
    </source>
</evidence>
<dbReference type="PANTHER" id="PTHR10699:SF11">
    <property type="entry name" value="IGLOO, ISOFORM A"/>
    <property type="match status" value="1"/>
</dbReference>
<feature type="domain" description="RIIa" evidence="2">
    <location>
        <begin position="14"/>
        <end position="47"/>
    </location>
</feature>
<accession>A0A7M5XP91</accession>
<protein>
    <recommendedName>
        <fullName evidence="2">RIIa domain-containing protein</fullName>
    </recommendedName>
</protein>
<dbReference type="Pfam" id="PF00612">
    <property type="entry name" value="IQ"/>
    <property type="match status" value="2"/>
</dbReference>
<feature type="compositionally biased region" description="Basic and acidic residues" evidence="1">
    <location>
        <begin position="256"/>
        <end position="273"/>
    </location>
</feature>
<dbReference type="Proteomes" id="UP000594262">
    <property type="component" value="Unplaced"/>
</dbReference>
<organism evidence="3 4">
    <name type="scientific">Clytia hemisphaerica</name>
    <dbReference type="NCBI Taxonomy" id="252671"/>
    <lineage>
        <taxon>Eukaryota</taxon>
        <taxon>Metazoa</taxon>
        <taxon>Cnidaria</taxon>
        <taxon>Hydrozoa</taxon>
        <taxon>Hydroidolina</taxon>
        <taxon>Leptothecata</taxon>
        <taxon>Obeliida</taxon>
        <taxon>Clytiidae</taxon>
        <taxon>Clytia</taxon>
    </lineage>
</organism>
<dbReference type="RefSeq" id="XP_066910834.1">
    <property type="nucleotide sequence ID" value="XM_067054733.1"/>
</dbReference>
<feature type="region of interest" description="Disordered" evidence="1">
    <location>
        <begin position="51"/>
        <end position="283"/>
    </location>
</feature>
<keyword evidence="4" id="KW-1185">Reference proteome</keyword>
<dbReference type="Gene3D" id="1.20.890.10">
    <property type="entry name" value="cAMP-dependent protein kinase regulatory subunit, dimerization-anchoring domain"/>
    <property type="match status" value="1"/>
</dbReference>
<dbReference type="InterPro" id="IPR003117">
    <property type="entry name" value="cAMP_dep_PK_reg_su_I/II_a/b"/>
</dbReference>
<dbReference type="OrthoDB" id="252964at2759"/>
<name>A0A7M5XP91_9CNID</name>
<dbReference type="PROSITE" id="PS50096">
    <property type="entry name" value="IQ"/>
    <property type="match status" value="2"/>
</dbReference>
<dbReference type="Pfam" id="PF02197">
    <property type="entry name" value="RIIa"/>
    <property type="match status" value="1"/>
</dbReference>
<evidence type="ECO:0000259" key="2">
    <source>
        <dbReference type="SMART" id="SM00394"/>
    </source>
</evidence>
<dbReference type="SUPFAM" id="SSF47391">
    <property type="entry name" value="Dimerization-anchoring domain of cAMP-dependent PK regulatory subunit"/>
    <property type="match status" value="1"/>
</dbReference>
<proteinExistence type="predicted"/>
<dbReference type="GO" id="GO:0005516">
    <property type="term" value="F:calmodulin binding"/>
    <property type="evidence" value="ECO:0007669"/>
    <property type="project" value="TreeGrafter"/>
</dbReference>
<dbReference type="PANTHER" id="PTHR10699">
    <property type="entry name" value="NEUROMODULIN"/>
    <property type="match status" value="1"/>
</dbReference>
<dbReference type="InterPro" id="IPR047579">
    <property type="entry name" value="DD_CABYR_SP17"/>
</dbReference>
<dbReference type="SMART" id="SM00015">
    <property type="entry name" value="IQ"/>
    <property type="match status" value="2"/>
</dbReference>
<feature type="compositionally biased region" description="Acidic residues" evidence="1">
    <location>
        <begin position="205"/>
        <end position="214"/>
    </location>
</feature>
<dbReference type="SMART" id="SM00394">
    <property type="entry name" value="RIIa"/>
    <property type="match status" value="1"/>
</dbReference>
<evidence type="ECO:0000313" key="4">
    <source>
        <dbReference type="Proteomes" id="UP000594262"/>
    </source>
</evidence>
<dbReference type="EnsemblMetazoa" id="CLYHEMT025098.1">
    <property type="protein sequence ID" value="CLYHEMP025098.1"/>
    <property type="gene ID" value="CLYHEMG025098"/>
</dbReference>
<feature type="compositionally biased region" description="Pro residues" evidence="1">
    <location>
        <begin position="78"/>
        <end position="93"/>
    </location>
</feature>